<dbReference type="InterPro" id="IPR018762">
    <property type="entry name" value="ChpT_C"/>
</dbReference>
<comment type="caution">
    <text evidence="2">The sequence shown here is derived from an EMBL/GenBank/DDBJ whole genome shotgun (WGS) entry which is preliminary data.</text>
</comment>
<gene>
    <name evidence="2" type="ORF">LCGC14_1897570</name>
</gene>
<evidence type="ECO:0000259" key="1">
    <source>
        <dbReference type="Pfam" id="PF10090"/>
    </source>
</evidence>
<feature type="domain" description="Histidine phosphotransferase ChpT C-terminal" evidence="1">
    <location>
        <begin position="79"/>
        <end position="187"/>
    </location>
</feature>
<organism evidence="2">
    <name type="scientific">marine sediment metagenome</name>
    <dbReference type="NCBI Taxonomy" id="412755"/>
    <lineage>
        <taxon>unclassified sequences</taxon>
        <taxon>metagenomes</taxon>
        <taxon>ecological metagenomes</taxon>
    </lineage>
</organism>
<sequence length="200" mass="21575">MSGGDSGELAALLGSRICHDLVSPLGAIGNGVELLQMSGMEGSPELELISESVACANARIRFFRIAYGAGAPDQTVTLSEIREILDLNGKGRKIQVNWNGSTDLPRDEARLVFLLLQCLESCLSWGGDIMILHEPAVGIRLVAEAERLRDLSDLWSVLDTQGHNGVAASEVHFALARHAATELGRAIFRDLKPTRIEVGF</sequence>
<accession>A0A0F9IVM1</accession>
<dbReference type="AlphaFoldDB" id="A0A0F9IVM1"/>
<protein>
    <recommendedName>
        <fullName evidence="1">Histidine phosphotransferase ChpT C-terminal domain-containing protein</fullName>
    </recommendedName>
</protein>
<dbReference type="Gene3D" id="3.30.565.10">
    <property type="entry name" value="Histidine kinase-like ATPase, C-terminal domain"/>
    <property type="match status" value="1"/>
</dbReference>
<dbReference type="Pfam" id="PF10090">
    <property type="entry name" value="HPTransfase"/>
    <property type="match status" value="1"/>
</dbReference>
<proteinExistence type="predicted"/>
<name>A0A0F9IVM1_9ZZZZ</name>
<dbReference type="InterPro" id="IPR036890">
    <property type="entry name" value="HATPase_C_sf"/>
</dbReference>
<dbReference type="Gene3D" id="1.10.287.130">
    <property type="match status" value="1"/>
</dbReference>
<dbReference type="EMBL" id="LAZR01019808">
    <property type="protein sequence ID" value="KKL91152.1"/>
    <property type="molecule type" value="Genomic_DNA"/>
</dbReference>
<evidence type="ECO:0000313" key="2">
    <source>
        <dbReference type="EMBL" id="KKL91152.1"/>
    </source>
</evidence>
<reference evidence="2" key="1">
    <citation type="journal article" date="2015" name="Nature">
        <title>Complex archaea that bridge the gap between prokaryotes and eukaryotes.</title>
        <authorList>
            <person name="Spang A."/>
            <person name="Saw J.H."/>
            <person name="Jorgensen S.L."/>
            <person name="Zaremba-Niedzwiedzka K."/>
            <person name="Martijn J."/>
            <person name="Lind A.E."/>
            <person name="van Eijk R."/>
            <person name="Schleper C."/>
            <person name="Guy L."/>
            <person name="Ettema T.J."/>
        </authorList>
    </citation>
    <scope>NUCLEOTIDE SEQUENCE</scope>
</reference>